<dbReference type="PANTHER" id="PTHR33203">
    <property type="entry name" value="OLEOSIN"/>
    <property type="match status" value="1"/>
</dbReference>
<protein>
    <recommendedName>
        <fullName evidence="7">Oleosin</fullName>
    </recommendedName>
</protein>
<reference evidence="10" key="4">
    <citation type="submission" date="2019-03" db="UniProtKB">
        <authorList>
            <consortium name="EnsemblPlants"/>
        </authorList>
    </citation>
    <scope>IDENTIFICATION</scope>
</reference>
<reference evidence="10" key="3">
    <citation type="journal article" date="2017" name="Nature">
        <title>Genome sequence of the progenitor of the wheat D genome Aegilops tauschii.</title>
        <authorList>
            <person name="Luo M.C."/>
            <person name="Gu Y.Q."/>
            <person name="Puiu D."/>
            <person name="Wang H."/>
            <person name="Twardziok S.O."/>
            <person name="Deal K.R."/>
            <person name="Huo N."/>
            <person name="Zhu T."/>
            <person name="Wang L."/>
            <person name="Wang Y."/>
            <person name="McGuire P.E."/>
            <person name="Liu S."/>
            <person name="Long H."/>
            <person name="Ramasamy R.K."/>
            <person name="Rodriguez J.C."/>
            <person name="Van S.L."/>
            <person name="Yuan L."/>
            <person name="Wang Z."/>
            <person name="Xia Z."/>
            <person name="Xiao L."/>
            <person name="Anderson O.D."/>
            <person name="Ouyang S."/>
            <person name="Liang Y."/>
            <person name="Zimin A.V."/>
            <person name="Pertea G."/>
            <person name="Qi P."/>
            <person name="Bennetzen J.L."/>
            <person name="Dai X."/>
            <person name="Dawson M.W."/>
            <person name="Muller H.G."/>
            <person name="Kugler K."/>
            <person name="Rivarola-Duarte L."/>
            <person name="Spannagl M."/>
            <person name="Mayer K.F.X."/>
            <person name="Lu F.H."/>
            <person name="Bevan M.W."/>
            <person name="Leroy P."/>
            <person name="Li P."/>
            <person name="You F.M."/>
            <person name="Sun Q."/>
            <person name="Liu Z."/>
            <person name="Lyons E."/>
            <person name="Wicker T."/>
            <person name="Salzberg S.L."/>
            <person name="Devos K.M."/>
            <person name="Dvorak J."/>
        </authorList>
    </citation>
    <scope>NUCLEOTIDE SEQUENCE [LARGE SCALE GENOMIC DNA]</scope>
    <source>
        <strain evidence="10">cv. AL8/78</strain>
    </source>
</reference>
<dbReference type="GO" id="GO:0012511">
    <property type="term" value="C:monolayer-surrounded lipid storage body"/>
    <property type="evidence" value="ECO:0007669"/>
    <property type="project" value="InterPro"/>
</dbReference>
<name>A0A453KLW1_AEGTS</name>
<dbReference type="GO" id="GO:0019915">
    <property type="term" value="P:lipid storage"/>
    <property type="evidence" value="ECO:0007669"/>
    <property type="project" value="TreeGrafter"/>
</dbReference>
<organism evidence="10 11">
    <name type="scientific">Aegilops tauschii subsp. strangulata</name>
    <name type="common">Goatgrass</name>
    <dbReference type="NCBI Taxonomy" id="200361"/>
    <lineage>
        <taxon>Eukaryota</taxon>
        <taxon>Viridiplantae</taxon>
        <taxon>Streptophyta</taxon>
        <taxon>Embryophyta</taxon>
        <taxon>Tracheophyta</taxon>
        <taxon>Spermatophyta</taxon>
        <taxon>Magnoliopsida</taxon>
        <taxon>Liliopsida</taxon>
        <taxon>Poales</taxon>
        <taxon>Poaceae</taxon>
        <taxon>BOP clade</taxon>
        <taxon>Pooideae</taxon>
        <taxon>Triticodae</taxon>
        <taxon>Triticeae</taxon>
        <taxon>Triticinae</taxon>
        <taxon>Aegilops</taxon>
    </lineage>
</organism>
<evidence type="ECO:0000256" key="6">
    <source>
        <dbReference type="ARBA" id="ARBA00023136"/>
    </source>
</evidence>
<keyword evidence="5" id="KW-0007">Acetylation</keyword>
<dbReference type="InterPro" id="IPR000136">
    <property type="entry name" value="Oleosin"/>
</dbReference>
<evidence type="ECO:0000313" key="11">
    <source>
        <dbReference type="Proteomes" id="UP000015105"/>
    </source>
</evidence>
<evidence type="ECO:0000256" key="4">
    <source>
        <dbReference type="ARBA" id="ARBA00022989"/>
    </source>
</evidence>
<dbReference type="PANTHER" id="PTHR33203:SF1">
    <property type="entry name" value="OLEOSIN"/>
    <property type="match status" value="1"/>
</dbReference>
<sequence>MHSQHVGREDAGSLQVGTYVARLEASLSMQITPLATCPRYAATCPRLAPPSSSTLSPPSHLIYHDPSRRETHRAFGYRISQVSLRFQSSEASSAHLGTGMAGEQAFHRGGVHGGGSAIGPDYMRAIRGDDDYYGGHGQGHNQPAAVTLAKGVAAAAAAGSMLLLSALTLTGTVLALIVATPLLVLFSPVLVPAAIAVTMLTAGFVSSGAFGAAAVWGCWRGCTSTSRTGRPRRRGPTRWTTRARSWTPRRTR</sequence>
<keyword evidence="3 9" id="KW-0812">Transmembrane</keyword>
<dbReference type="Pfam" id="PF01277">
    <property type="entry name" value="Oleosin"/>
    <property type="match status" value="1"/>
</dbReference>
<keyword evidence="4 9" id="KW-1133">Transmembrane helix</keyword>
<accession>A0A453KLW1</accession>
<dbReference type="AlphaFoldDB" id="A0A453KLW1"/>
<dbReference type="Gramene" id="AET5Gv20456300.1">
    <property type="protein sequence ID" value="AET5Gv20456300.1"/>
    <property type="gene ID" value="AET5Gv20456300"/>
</dbReference>
<reference evidence="10" key="5">
    <citation type="journal article" date="2021" name="G3 (Bethesda)">
        <title>Aegilops tauschii genome assembly Aet v5.0 features greater sequence contiguity and improved annotation.</title>
        <authorList>
            <person name="Wang L."/>
            <person name="Zhu T."/>
            <person name="Rodriguez J.C."/>
            <person name="Deal K.R."/>
            <person name="Dubcovsky J."/>
            <person name="McGuire P.E."/>
            <person name="Lux T."/>
            <person name="Spannagl M."/>
            <person name="Mayer K.F.X."/>
            <person name="Baldrich P."/>
            <person name="Meyers B.C."/>
            <person name="Huo N."/>
            <person name="Gu Y.Q."/>
            <person name="Zhou H."/>
            <person name="Devos K.M."/>
            <person name="Bennetzen J.L."/>
            <person name="Unver T."/>
            <person name="Budak H."/>
            <person name="Gulick P.J."/>
            <person name="Galiba G."/>
            <person name="Kalapos B."/>
            <person name="Nelson D.R."/>
            <person name="Li P."/>
            <person name="You F.M."/>
            <person name="Luo M.C."/>
            <person name="Dvorak J."/>
        </authorList>
    </citation>
    <scope>NUCLEOTIDE SEQUENCE [LARGE SCALE GENOMIC DNA]</scope>
    <source>
        <strain evidence="10">cv. AL8/78</strain>
    </source>
</reference>
<evidence type="ECO:0000256" key="1">
    <source>
        <dbReference type="ARBA" id="ARBA00010858"/>
    </source>
</evidence>
<comment type="similarity">
    <text evidence="1 7">Belongs to the oleosin family.</text>
</comment>
<evidence type="ECO:0000256" key="7">
    <source>
        <dbReference type="RuleBase" id="RU000540"/>
    </source>
</evidence>
<reference evidence="11" key="1">
    <citation type="journal article" date="2014" name="Science">
        <title>Ancient hybridizations among the ancestral genomes of bread wheat.</title>
        <authorList>
            <consortium name="International Wheat Genome Sequencing Consortium,"/>
            <person name="Marcussen T."/>
            <person name="Sandve S.R."/>
            <person name="Heier L."/>
            <person name="Spannagl M."/>
            <person name="Pfeifer M."/>
            <person name="Jakobsen K.S."/>
            <person name="Wulff B.B."/>
            <person name="Steuernagel B."/>
            <person name="Mayer K.F."/>
            <person name="Olsen O.A."/>
        </authorList>
    </citation>
    <scope>NUCLEOTIDE SEQUENCE [LARGE SCALE GENOMIC DNA]</scope>
    <source>
        <strain evidence="11">cv. AL8/78</strain>
    </source>
</reference>
<evidence type="ECO:0000256" key="3">
    <source>
        <dbReference type="ARBA" id="ARBA00022692"/>
    </source>
</evidence>
<dbReference type="STRING" id="200361.A0A453KLW1"/>
<dbReference type="EnsemblPlants" id="AET5Gv20456300.1">
    <property type="protein sequence ID" value="AET5Gv20456300.1"/>
    <property type="gene ID" value="AET5Gv20456300"/>
</dbReference>
<dbReference type="PROSITE" id="PS00811">
    <property type="entry name" value="OLEOSINS"/>
    <property type="match status" value="1"/>
</dbReference>
<evidence type="ECO:0000256" key="8">
    <source>
        <dbReference type="SAM" id="MobiDB-lite"/>
    </source>
</evidence>
<dbReference type="GO" id="GO:0048608">
    <property type="term" value="P:reproductive structure development"/>
    <property type="evidence" value="ECO:0007669"/>
    <property type="project" value="UniProtKB-ARBA"/>
</dbReference>
<evidence type="ECO:0000313" key="10">
    <source>
        <dbReference type="EnsemblPlants" id="AET5Gv20456300.1"/>
    </source>
</evidence>
<feature type="transmembrane region" description="Helical" evidence="9">
    <location>
        <begin position="162"/>
        <end position="187"/>
    </location>
</feature>
<keyword evidence="6 9" id="KW-0472">Membrane</keyword>
<feature type="transmembrane region" description="Helical" evidence="9">
    <location>
        <begin position="193"/>
        <end position="219"/>
    </location>
</feature>
<dbReference type="GO" id="GO:0009791">
    <property type="term" value="P:post-embryonic development"/>
    <property type="evidence" value="ECO:0007669"/>
    <property type="project" value="UniProtKB-ARBA"/>
</dbReference>
<proteinExistence type="inferred from homology"/>
<dbReference type="GO" id="GO:0016020">
    <property type="term" value="C:membrane"/>
    <property type="evidence" value="ECO:0007669"/>
    <property type="project" value="UniProtKB-SubCell"/>
</dbReference>
<feature type="region of interest" description="Disordered" evidence="8">
    <location>
        <begin position="225"/>
        <end position="252"/>
    </location>
</feature>
<evidence type="ECO:0000256" key="5">
    <source>
        <dbReference type="ARBA" id="ARBA00022990"/>
    </source>
</evidence>
<keyword evidence="11" id="KW-1185">Reference proteome</keyword>
<reference evidence="11" key="2">
    <citation type="journal article" date="2017" name="Nat. Plants">
        <title>The Aegilops tauschii genome reveals multiple impacts of transposons.</title>
        <authorList>
            <person name="Zhao G."/>
            <person name="Zou C."/>
            <person name="Li K."/>
            <person name="Wang K."/>
            <person name="Li T."/>
            <person name="Gao L."/>
            <person name="Zhang X."/>
            <person name="Wang H."/>
            <person name="Yang Z."/>
            <person name="Liu X."/>
            <person name="Jiang W."/>
            <person name="Mao L."/>
            <person name="Kong X."/>
            <person name="Jiao Y."/>
            <person name="Jia J."/>
        </authorList>
    </citation>
    <scope>NUCLEOTIDE SEQUENCE [LARGE SCALE GENOMIC DNA]</scope>
    <source>
        <strain evidence="11">cv. AL8/78</strain>
    </source>
</reference>
<evidence type="ECO:0000256" key="2">
    <source>
        <dbReference type="ARBA" id="ARBA00022677"/>
    </source>
</evidence>
<evidence type="ECO:0000256" key="9">
    <source>
        <dbReference type="SAM" id="Phobius"/>
    </source>
</evidence>
<dbReference type="Proteomes" id="UP000015105">
    <property type="component" value="Chromosome 5D"/>
</dbReference>
<comment type="subcellular location">
    <subcellularLocation>
        <location evidence="7">Lipid droplet</location>
    </subcellularLocation>
    <subcellularLocation>
        <location evidence="7">Membrane</location>
        <topology evidence="7">Multi-pass membrane protein</topology>
    </subcellularLocation>
</comment>
<keyword evidence="2 7" id="KW-0551">Lipid droplet</keyword>